<evidence type="ECO:0000256" key="2">
    <source>
        <dbReference type="SAM" id="Phobius"/>
    </source>
</evidence>
<evidence type="ECO:0000313" key="3">
    <source>
        <dbReference type="Ensembl" id="ENSTNIP00000001863.1"/>
    </source>
</evidence>
<feature type="transmembrane region" description="Helical" evidence="2">
    <location>
        <begin position="122"/>
        <end position="142"/>
    </location>
</feature>
<dbReference type="Proteomes" id="UP000007303">
    <property type="component" value="Unassembled WGS sequence"/>
</dbReference>
<keyword evidence="4" id="KW-1185">Reference proteome</keyword>
<feature type="transmembrane region" description="Helical" evidence="2">
    <location>
        <begin position="50"/>
        <end position="72"/>
    </location>
</feature>
<keyword evidence="2" id="KW-0812">Transmembrane</keyword>
<accession>H3C0U7</accession>
<evidence type="ECO:0000256" key="1">
    <source>
        <dbReference type="ARBA" id="ARBA00010199"/>
    </source>
</evidence>
<dbReference type="Ensembl" id="ENSTNIT00000002009.1">
    <property type="protein sequence ID" value="ENSTNIP00000001863.1"/>
    <property type="gene ID" value="ENSTNIG00000000732.1"/>
</dbReference>
<dbReference type="STRING" id="99883.ENSTNIP00000001863"/>
<evidence type="ECO:0000313" key="4">
    <source>
        <dbReference type="Proteomes" id="UP000007303"/>
    </source>
</evidence>
<organism evidence="3 4">
    <name type="scientific">Tetraodon nigroviridis</name>
    <name type="common">Spotted green pufferfish</name>
    <name type="synonym">Chelonodon nigroviridis</name>
    <dbReference type="NCBI Taxonomy" id="99883"/>
    <lineage>
        <taxon>Eukaryota</taxon>
        <taxon>Metazoa</taxon>
        <taxon>Chordata</taxon>
        <taxon>Craniata</taxon>
        <taxon>Vertebrata</taxon>
        <taxon>Euteleostomi</taxon>
        <taxon>Actinopterygii</taxon>
        <taxon>Neopterygii</taxon>
        <taxon>Teleostei</taxon>
        <taxon>Neoteleostei</taxon>
        <taxon>Acanthomorphata</taxon>
        <taxon>Eupercaria</taxon>
        <taxon>Tetraodontiformes</taxon>
        <taxon>Tetradontoidea</taxon>
        <taxon>Tetraodontidae</taxon>
        <taxon>Tetraodon</taxon>
    </lineage>
</organism>
<keyword evidence="2" id="KW-0472">Membrane</keyword>
<feature type="transmembrane region" description="Helical" evidence="2">
    <location>
        <begin position="92"/>
        <end position="110"/>
    </location>
</feature>
<dbReference type="AlphaFoldDB" id="H3C0U7"/>
<proteinExistence type="inferred from homology"/>
<feature type="transmembrane region" description="Helical" evidence="2">
    <location>
        <begin position="148"/>
        <end position="168"/>
    </location>
</feature>
<dbReference type="Pfam" id="PF01554">
    <property type="entry name" value="MatE"/>
    <property type="match status" value="1"/>
</dbReference>
<dbReference type="GO" id="GO:0016020">
    <property type="term" value="C:membrane"/>
    <property type="evidence" value="ECO:0007669"/>
    <property type="project" value="InterPro"/>
</dbReference>
<reference evidence="3" key="3">
    <citation type="submission" date="2025-09" db="UniProtKB">
        <authorList>
            <consortium name="Ensembl"/>
        </authorList>
    </citation>
    <scope>IDENTIFICATION</scope>
</reference>
<reference evidence="4" key="1">
    <citation type="journal article" date="2004" name="Nature">
        <title>Genome duplication in the teleost fish Tetraodon nigroviridis reveals the early vertebrate proto-karyotype.</title>
        <authorList>
            <person name="Jaillon O."/>
            <person name="Aury J.-M."/>
            <person name="Brunet F."/>
            <person name="Petit J.-L."/>
            <person name="Stange-Thomann N."/>
            <person name="Mauceli E."/>
            <person name="Bouneau L."/>
            <person name="Fischer C."/>
            <person name="Ozouf-Costaz C."/>
            <person name="Bernot A."/>
            <person name="Nicaud S."/>
            <person name="Jaffe D."/>
            <person name="Fisher S."/>
            <person name="Lutfalla G."/>
            <person name="Dossat C."/>
            <person name="Segurens B."/>
            <person name="Dasilva C."/>
            <person name="Salanoubat M."/>
            <person name="Levy M."/>
            <person name="Boudet N."/>
            <person name="Castellano S."/>
            <person name="Anthouard V."/>
            <person name="Jubin C."/>
            <person name="Castelli V."/>
            <person name="Katinka M."/>
            <person name="Vacherie B."/>
            <person name="Biemont C."/>
            <person name="Skalli Z."/>
            <person name="Cattolico L."/>
            <person name="Poulain J."/>
            <person name="De Berardinis V."/>
            <person name="Cruaud C."/>
            <person name="Duprat S."/>
            <person name="Brottier P."/>
            <person name="Coutanceau J.-P."/>
            <person name="Gouzy J."/>
            <person name="Parra G."/>
            <person name="Lardier G."/>
            <person name="Chapple C."/>
            <person name="McKernan K.J."/>
            <person name="McEwan P."/>
            <person name="Bosak S."/>
            <person name="Kellis M."/>
            <person name="Volff J.-N."/>
            <person name="Guigo R."/>
            <person name="Zody M.C."/>
            <person name="Mesirov J."/>
            <person name="Lindblad-Toh K."/>
            <person name="Birren B."/>
            <person name="Nusbaum C."/>
            <person name="Kahn D."/>
            <person name="Robinson-Rechavi M."/>
            <person name="Laudet V."/>
            <person name="Schachter V."/>
            <person name="Quetier F."/>
            <person name="Saurin W."/>
            <person name="Scarpelli C."/>
            <person name="Wincker P."/>
            <person name="Lander E.S."/>
            <person name="Weissenbach J."/>
            <person name="Roest Crollius H."/>
        </authorList>
    </citation>
    <scope>NUCLEOTIDE SEQUENCE [LARGE SCALE GENOMIC DNA]</scope>
</reference>
<feature type="transmembrane region" description="Helical" evidence="2">
    <location>
        <begin position="12"/>
        <end position="29"/>
    </location>
</feature>
<dbReference type="GeneTree" id="ENSGT00940000163234"/>
<dbReference type="InParanoid" id="H3C0U7"/>
<dbReference type="GO" id="GO:0042910">
    <property type="term" value="F:xenobiotic transmembrane transporter activity"/>
    <property type="evidence" value="ECO:0007669"/>
    <property type="project" value="InterPro"/>
</dbReference>
<keyword evidence="2" id="KW-1133">Transmembrane helix</keyword>
<dbReference type="InterPro" id="IPR002528">
    <property type="entry name" value="MATE_fam"/>
</dbReference>
<comment type="similarity">
    <text evidence="1">Belongs to the multi antimicrobial extrusion (MATE) (TC 2.A.66.1) family.</text>
</comment>
<dbReference type="PANTHER" id="PTHR11206">
    <property type="entry name" value="MULTIDRUG RESISTANCE PROTEIN"/>
    <property type="match status" value="1"/>
</dbReference>
<dbReference type="HOGENOM" id="CLU_1137730_0_0_1"/>
<sequence>MELGAQTIVYQLETIAVVFPVGISIAGNVRVGNSLGAKNTEQAKLSAKSAMLCAVSVSICPATFFGALKDYIPYVFTNDEQIRKRVADLACLYIPFSIFEAITIVLGGIIRGTGKQKIGAICNILGFYGVGIPIGASLMFAAKLGITGLWIGLLTCIFLQTSFLTIYLSRLNWKKVTEEVSVKKKFRLFKKKKKGSPHPFKFKDNFKKLTFSPRLRSEWETHQAQVRKPEQQLIISCFSSEANS</sequence>
<dbReference type="GO" id="GO:0015297">
    <property type="term" value="F:antiporter activity"/>
    <property type="evidence" value="ECO:0007669"/>
    <property type="project" value="InterPro"/>
</dbReference>
<name>H3C0U7_TETNG</name>
<protein>
    <submittedName>
        <fullName evidence="3">Uncharacterized protein</fullName>
    </submittedName>
</protein>
<reference evidence="3" key="2">
    <citation type="submission" date="2025-08" db="UniProtKB">
        <authorList>
            <consortium name="Ensembl"/>
        </authorList>
    </citation>
    <scope>IDENTIFICATION</scope>
</reference>